<proteinExistence type="inferred from homology"/>
<evidence type="ECO:0008006" key="12">
    <source>
        <dbReference type="Google" id="ProtNLM"/>
    </source>
</evidence>
<dbReference type="GO" id="GO:0009425">
    <property type="term" value="C:bacterial-type flagellum basal body"/>
    <property type="evidence" value="ECO:0007669"/>
    <property type="project" value="UniProtKB-SubCell"/>
</dbReference>
<organism evidence="10 11">
    <name type="scientific">Hypericibacter adhaerens</name>
    <dbReference type="NCBI Taxonomy" id="2602016"/>
    <lineage>
        <taxon>Bacteria</taxon>
        <taxon>Pseudomonadati</taxon>
        <taxon>Pseudomonadota</taxon>
        <taxon>Alphaproteobacteria</taxon>
        <taxon>Rhodospirillales</taxon>
        <taxon>Dongiaceae</taxon>
        <taxon>Hypericibacter</taxon>
    </lineage>
</organism>
<dbReference type="Proteomes" id="UP000325797">
    <property type="component" value="Chromosome"/>
</dbReference>
<dbReference type="KEGG" id="hadh:FRZ61_34480"/>
<evidence type="ECO:0000256" key="8">
    <source>
        <dbReference type="ARBA" id="ARBA00037937"/>
    </source>
</evidence>
<evidence type="ECO:0000256" key="1">
    <source>
        <dbReference type="ARBA" id="ARBA00004117"/>
    </source>
</evidence>
<keyword evidence="4 9" id="KW-0812">Transmembrane</keyword>
<evidence type="ECO:0000256" key="6">
    <source>
        <dbReference type="ARBA" id="ARBA00023136"/>
    </source>
</evidence>
<name>A0A5J6N4P3_9PROT</name>
<dbReference type="PANTHER" id="PTHR38766">
    <property type="entry name" value="FLAGELLAR PROTEIN FLIO"/>
    <property type="match status" value="1"/>
</dbReference>
<dbReference type="InterPro" id="IPR052205">
    <property type="entry name" value="FliO/MopB"/>
</dbReference>
<evidence type="ECO:0000256" key="9">
    <source>
        <dbReference type="SAM" id="Phobius"/>
    </source>
</evidence>
<dbReference type="PANTHER" id="PTHR38766:SF1">
    <property type="entry name" value="FLAGELLAR PROTEIN FLIO"/>
    <property type="match status" value="1"/>
</dbReference>
<gene>
    <name evidence="10" type="ORF">FRZ61_34480</name>
</gene>
<accession>A0A5J6N4P3</accession>
<evidence type="ECO:0000256" key="2">
    <source>
        <dbReference type="ARBA" id="ARBA00004236"/>
    </source>
</evidence>
<evidence type="ECO:0000256" key="7">
    <source>
        <dbReference type="ARBA" id="ARBA00023143"/>
    </source>
</evidence>
<dbReference type="OrthoDB" id="8456606at2"/>
<evidence type="ECO:0000313" key="10">
    <source>
        <dbReference type="EMBL" id="QEX23510.1"/>
    </source>
</evidence>
<evidence type="ECO:0000313" key="11">
    <source>
        <dbReference type="Proteomes" id="UP000325797"/>
    </source>
</evidence>
<keyword evidence="3" id="KW-1003">Cell membrane</keyword>
<dbReference type="Pfam" id="PF04347">
    <property type="entry name" value="FliO"/>
    <property type="match status" value="1"/>
</dbReference>
<dbReference type="RefSeq" id="WP_151118882.1">
    <property type="nucleotide sequence ID" value="NZ_CP042582.1"/>
</dbReference>
<keyword evidence="5 9" id="KW-1133">Transmembrane helix</keyword>
<protein>
    <recommendedName>
        <fullName evidence="12">Flagellar protein</fullName>
    </recommendedName>
</protein>
<dbReference type="InterPro" id="IPR022781">
    <property type="entry name" value="Flagellar_biosynth_FliO"/>
</dbReference>
<feature type="transmembrane region" description="Helical" evidence="9">
    <location>
        <begin position="6"/>
        <end position="27"/>
    </location>
</feature>
<evidence type="ECO:0000256" key="5">
    <source>
        <dbReference type="ARBA" id="ARBA00022989"/>
    </source>
</evidence>
<comment type="subcellular location">
    <subcellularLocation>
        <location evidence="1">Bacterial flagellum basal body</location>
    </subcellularLocation>
    <subcellularLocation>
        <location evidence="2">Cell membrane</location>
    </subcellularLocation>
</comment>
<keyword evidence="6 9" id="KW-0472">Membrane</keyword>
<keyword evidence="11" id="KW-1185">Reference proteome</keyword>
<dbReference type="AlphaFoldDB" id="A0A5J6N4P3"/>
<sequence>MDISVYLRFILALAGVLALIAIAAFILKRAGWGGMRMSKGGQKRLAVTAAIALDGRRRLVLVRRDETEHLLLIGGPADLVVESGIAPRSSGFEKALDAAGRPSSGAPAGAA</sequence>
<keyword evidence="7" id="KW-0975">Bacterial flagellum</keyword>
<dbReference type="GO" id="GO:0005886">
    <property type="term" value="C:plasma membrane"/>
    <property type="evidence" value="ECO:0007669"/>
    <property type="project" value="UniProtKB-SubCell"/>
</dbReference>
<evidence type="ECO:0000256" key="4">
    <source>
        <dbReference type="ARBA" id="ARBA00022692"/>
    </source>
</evidence>
<evidence type="ECO:0000256" key="3">
    <source>
        <dbReference type="ARBA" id="ARBA00022475"/>
    </source>
</evidence>
<reference evidence="10 11" key="1">
    <citation type="submission" date="2019-08" db="EMBL/GenBank/DDBJ databases">
        <title>Hyperibacter terrae gen. nov., sp. nov. and Hyperibacter viscosus sp. nov., two new members in the family Rhodospirillaceae isolated from the rhizosphere of Hypericum perforatum.</title>
        <authorList>
            <person name="Noviana Z."/>
        </authorList>
    </citation>
    <scope>NUCLEOTIDE SEQUENCE [LARGE SCALE GENOMIC DNA]</scope>
    <source>
        <strain evidence="10 11">R5959</strain>
    </source>
</reference>
<comment type="similarity">
    <text evidence="8">Belongs to the FliO/MopB family.</text>
</comment>
<dbReference type="EMBL" id="CP042582">
    <property type="protein sequence ID" value="QEX23510.1"/>
    <property type="molecule type" value="Genomic_DNA"/>
</dbReference>
<dbReference type="GO" id="GO:0044781">
    <property type="term" value="P:bacterial-type flagellum organization"/>
    <property type="evidence" value="ECO:0007669"/>
    <property type="project" value="InterPro"/>
</dbReference>